<keyword evidence="3 7" id="KW-0808">Transferase</keyword>
<dbReference type="Proteomes" id="UP001550210">
    <property type="component" value="Unassembled WGS sequence"/>
</dbReference>
<dbReference type="InterPro" id="IPR015422">
    <property type="entry name" value="PyrdxlP-dep_Trfase_small"/>
</dbReference>
<evidence type="ECO:0000256" key="4">
    <source>
        <dbReference type="ARBA" id="ARBA00022898"/>
    </source>
</evidence>
<evidence type="ECO:0000256" key="6">
    <source>
        <dbReference type="RuleBase" id="RU004508"/>
    </source>
</evidence>
<comment type="caution">
    <text evidence="7">The sequence shown here is derived from an EMBL/GenBank/DDBJ whole genome shotgun (WGS) entry which is preliminary data.</text>
</comment>
<accession>A0ABV2UUZ6</accession>
<gene>
    <name evidence="7" type="ORF">ABZZ21_12455</name>
</gene>
<dbReference type="PIRSF" id="PIRSF000390">
    <property type="entry name" value="PLP_StrS"/>
    <property type="match status" value="1"/>
</dbReference>
<dbReference type="InterPro" id="IPR015424">
    <property type="entry name" value="PyrdxlP-dep_Trfase"/>
</dbReference>
<keyword evidence="2 7" id="KW-0032">Aminotransferase</keyword>
<organism evidence="7 8">
    <name type="scientific">Streptomyces ossamyceticus</name>
    <dbReference type="NCBI Taxonomy" id="249581"/>
    <lineage>
        <taxon>Bacteria</taxon>
        <taxon>Bacillati</taxon>
        <taxon>Actinomycetota</taxon>
        <taxon>Actinomycetes</taxon>
        <taxon>Kitasatosporales</taxon>
        <taxon>Streptomycetaceae</taxon>
        <taxon>Streptomyces</taxon>
    </lineage>
</organism>
<dbReference type="EC" id="2.6.1.-" evidence="7"/>
<dbReference type="Gene3D" id="3.90.1150.10">
    <property type="entry name" value="Aspartate Aminotransferase, domain 1"/>
    <property type="match status" value="1"/>
</dbReference>
<keyword evidence="4 6" id="KW-0663">Pyridoxal phosphate</keyword>
<dbReference type="Gene3D" id="3.40.640.10">
    <property type="entry name" value="Type I PLP-dependent aspartate aminotransferase-like (Major domain)"/>
    <property type="match status" value="1"/>
</dbReference>
<dbReference type="Pfam" id="PF01041">
    <property type="entry name" value="DegT_DnrJ_EryC1"/>
    <property type="match status" value="1"/>
</dbReference>
<dbReference type="EMBL" id="JBEXPZ010000014">
    <property type="protein sequence ID" value="MET9845372.1"/>
    <property type="molecule type" value="Genomic_DNA"/>
</dbReference>
<proteinExistence type="inferred from homology"/>
<dbReference type="InterPro" id="IPR015421">
    <property type="entry name" value="PyrdxlP-dep_Trfase_major"/>
</dbReference>
<evidence type="ECO:0000256" key="2">
    <source>
        <dbReference type="ARBA" id="ARBA00022576"/>
    </source>
</evidence>
<sequence length="385" mass="41653">MINLFQPQVGAEELNAIADVFEDRWLGHGPRTKAFEAAFAAHLGVDAEHVVFLNSGTAGLFLALESLDLARGDEVVLPSLSFVAAANAILTTGATPVFCDVDARTLNPTAEDVERALTDRTRAVVVLHYGGYPGEVARIAELCRERGVTLVEDAACSVASRVDGLAVGTFGDLAMWSFDAMKVLITGDGGMIYAKDAERAARVRRLAYHGLVQPSGFGYAKVSARWWELDVPEPGRRVIGNDMTAAIGAVQLRRLPELVGRRREIVALYDRELADTEGLLLPPPLPEGHESTYYFYWVQMDPRIRDAVAGDLLAADIYTTFRYAPLHKVPAYAHGAPEFGLPGSDWAADRTLCLPLHPGLSDADVLTVVAALRKSVAERTAEVTA</sequence>
<dbReference type="SUPFAM" id="SSF53383">
    <property type="entry name" value="PLP-dependent transferases"/>
    <property type="match status" value="1"/>
</dbReference>
<evidence type="ECO:0000313" key="7">
    <source>
        <dbReference type="EMBL" id="MET9845372.1"/>
    </source>
</evidence>
<comment type="cofactor">
    <cofactor evidence="1">
        <name>pyridoxal 5'-phosphate</name>
        <dbReference type="ChEBI" id="CHEBI:597326"/>
    </cofactor>
</comment>
<protein>
    <submittedName>
        <fullName evidence="7">DegT/DnrJ/EryC1/StrS family aminotransferase</fullName>
        <ecNumber evidence="7">2.6.1.-</ecNumber>
    </submittedName>
</protein>
<evidence type="ECO:0000256" key="5">
    <source>
        <dbReference type="ARBA" id="ARBA00038398"/>
    </source>
</evidence>
<dbReference type="PANTHER" id="PTHR30244">
    <property type="entry name" value="TRANSAMINASE"/>
    <property type="match status" value="1"/>
</dbReference>
<evidence type="ECO:0000313" key="8">
    <source>
        <dbReference type="Proteomes" id="UP001550210"/>
    </source>
</evidence>
<evidence type="ECO:0000256" key="1">
    <source>
        <dbReference type="ARBA" id="ARBA00001933"/>
    </source>
</evidence>
<dbReference type="CDD" id="cd00616">
    <property type="entry name" value="AHBA_syn"/>
    <property type="match status" value="1"/>
</dbReference>
<comment type="similarity">
    <text evidence="5">Belongs to the DegT/DnrJ/EryC1 family. L-glutamine:2-deoxy-scyllo-inosose/scyllo-inosose aminotransferase subfamily.</text>
</comment>
<name>A0ABV2UUZ6_9ACTN</name>
<keyword evidence="8" id="KW-1185">Reference proteome</keyword>
<dbReference type="PANTHER" id="PTHR30244:SF34">
    <property type="entry name" value="DTDP-4-AMINO-4,6-DIDEOXYGALACTOSE TRANSAMINASE"/>
    <property type="match status" value="1"/>
</dbReference>
<dbReference type="RefSeq" id="WP_355396183.1">
    <property type="nucleotide sequence ID" value="NZ_JBEGHN010000061.1"/>
</dbReference>
<dbReference type="GO" id="GO:0008483">
    <property type="term" value="F:transaminase activity"/>
    <property type="evidence" value="ECO:0007669"/>
    <property type="project" value="UniProtKB-KW"/>
</dbReference>
<reference evidence="7 8" key="1">
    <citation type="submission" date="2024-06" db="EMBL/GenBank/DDBJ databases">
        <title>The Natural Products Discovery Center: Release of the First 8490 Sequenced Strains for Exploring Actinobacteria Biosynthetic Diversity.</title>
        <authorList>
            <person name="Kalkreuter E."/>
            <person name="Kautsar S.A."/>
            <person name="Yang D."/>
            <person name="Bader C.D."/>
            <person name="Teijaro C.N."/>
            <person name="Fluegel L."/>
            <person name="Davis C.M."/>
            <person name="Simpson J.R."/>
            <person name="Lauterbach L."/>
            <person name="Steele A.D."/>
            <person name="Gui C."/>
            <person name="Meng S."/>
            <person name="Li G."/>
            <person name="Viehrig K."/>
            <person name="Ye F."/>
            <person name="Su P."/>
            <person name="Kiefer A.F."/>
            <person name="Nichols A."/>
            <person name="Cepeda A.J."/>
            <person name="Yan W."/>
            <person name="Fan B."/>
            <person name="Jiang Y."/>
            <person name="Adhikari A."/>
            <person name="Zheng C.-J."/>
            <person name="Schuster L."/>
            <person name="Cowan T.M."/>
            <person name="Smanski M.J."/>
            <person name="Chevrette M.G."/>
            <person name="De Carvalho L.P.S."/>
            <person name="Shen B."/>
        </authorList>
    </citation>
    <scope>NUCLEOTIDE SEQUENCE [LARGE SCALE GENOMIC DNA]</scope>
    <source>
        <strain evidence="7 8">NPDC006434</strain>
    </source>
</reference>
<evidence type="ECO:0000256" key="3">
    <source>
        <dbReference type="ARBA" id="ARBA00022679"/>
    </source>
</evidence>
<dbReference type="InterPro" id="IPR000653">
    <property type="entry name" value="DegT/StrS_aminotransferase"/>
</dbReference>